<gene>
    <name evidence="1" type="ORF">TWF506_010539</name>
</gene>
<organism evidence="1 2">
    <name type="scientific">Arthrobotrys conoides</name>
    <dbReference type="NCBI Taxonomy" id="74498"/>
    <lineage>
        <taxon>Eukaryota</taxon>
        <taxon>Fungi</taxon>
        <taxon>Dikarya</taxon>
        <taxon>Ascomycota</taxon>
        <taxon>Pezizomycotina</taxon>
        <taxon>Orbiliomycetes</taxon>
        <taxon>Orbiliales</taxon>
        <taxon>Orbiliaceae</taxon>
        <taxon>Arthrobotrys</taxon>
    </lineage>
</organism>
<dbReference type="AlphaFoldDB" id="A0AAN8N6M5"/>
<sequence length="237" mass="27191">MFGSGATCNWCGMMMGCTNVCNRCFEHDSPTISVIRKRLSSKKEPPEGPLGVEEVRRPTLEDALDLEREGYLRPDLLEMFRDACILVEESLLDLIEGHPVHGVMNDFIEQLDDAGAFIRSGGKDAKSMFECQAWHLFLYTARILEPDSPHFAWYPGHQQITAFNGVYHDLRYEISSVGRKDPRFARSAEVLEDKNHELSMMVSSQELEFGSERNVTWLERQFEDPNEELGYDKDGRY</sequence>
<keyword evidence="2" id="KW-1185">Reference proteome</keyword>
<protein>
    <submittedName>
        <fullName evidence="1">Uncharacterized protein</fullName>
    </submittedName>
</protein>
<evidence type="ECO:0000313" key="1">
    <source>
        <dbReference type="EMBL" id="KAK6508448.1"/>
    </source>
</evidence>
<reference evidence="1 2" key="1">
    <citation type="submission" date="2019-10" db="EMBL/GenBank/DDBJ databases">
        <authorList>
            <person name="Palmer J.M."/>
        </authorList>
    </citation>
    <scope>NUCLEOTIDE SEQUENCE [LARGE SCALE GENOMIC DNA]</scope>
    <source>
        <strain evidence="1 2">TWF506</strain>
    </source>
</reference>
<evidence type="ECO:0000313" key="2">
    <source>
        <dbReference type="Proteomes" id="UP001307849"/>
    </source>
</evidence>
<accession>A0AAN8N6M5</accession>
<proteinExistence type="predicted"/>
<comment type="caution">
    <text evidence="1">The sequence shown here is derived from an EMBL/GenBank/DDBJ whole genome shotgun (WGS) entry which is preliminary data.</text>
</comment>
<name>A0AAN8N6M5_9PEZI</name>
<dbReference type="EMBL" id="JAVHJM010000008">
    <property type="protein sequence ID" value="KAK6508448.1"/>
    <property type="molecule type" value="Genomic_DNA"/>
</dbReference>
<dbReference type="Proteomes" id="UP001307849">
    <property type="component" value="Unassembled WGS sequence"/>
</dbReference>